<accession>J0LUQ4</accession>
<gene>
    <name evidence="2" type="ORF">HPHPH45_1673</name>
</gene>
<organism evidence="2 3">
    <name type="scientific">Helicobacter pylori Hp H-45</name>
    <dbReference type="NCBI Taxonomy" id="992050"/>
    <lineage>
        <taxon>Bacteria</taxon>
        <taxon>Pseudomonadati</taxon>
        <taxon>Campylobacterota</taxon>
        <taxon>Epsilonproteobacteria</taxon>
        <taxon>Campylobacterales</taxon>
        <taxon>Helicobacteraceae</taxon>
        <taxon>Helicobacter</taxon>
    </lineage>
</organism>
<dbReference type="EMBL" id="AKOQ01000014">
    <property type="protein sequence ID" value="EJB66010.1"/>
    <property type="molecule type" value="Genomic_DNA"/>
</dbReference>
<feature type="region of interest" description="Disordered" evidence="1">
    <location>
        <begin position="27"/>
        <end position="51"/>
    </location>
</feature>
<feature type="compositionally biased region" description="Basic residues" evidence="1">
    <location>
        <begin position="42"/>
        <end position="51"/>
    </location>
</feature>
<name>J0LUQ4_HELPX</name>
<proteinExistence type="predicted"/>
<evidence type="ECO:0000313" key="3">
    <source>
        <dbReference type="Proteomes" id="UP000003895"/>
    </source>
</evidence>
<dbReference type="Proteomes" id="UP000003895">
    <property type="component" value="Unassembled WGS sequence"/>
</dbReference>
<dbReference type="AlphaFoldDB" id="J0LUQ4"/>
<evidence type="ECO:0000256" key="1">
    <source>
        <dbReference type="SAM" id="MobiDB-lite"/>
    </source>
</evidence>
<evidence type="ECO:0000313" key="2">
    <source>
        <dbReference type="EMBL" id="EJB66010.1"/>
    </source>
</evidence>
<comment type="caution">
    <text evidence="2">The sequence shown here is derived from an EMBL/GenBank/DDBJ whole genome shotgun (WGS) entry which is preliminary data.</text>
</comment>
<dbReference type="PATRIC" id="fig|992050.3.peg.1639"/>
<sequence>MIAFDFIVKPISFKRIGGYFEITLPLQPPTKNPLTPKDRNPKRPLKKSLLD</sequence>
<protein>
    <submittedName>
        <fullName evidence="2">Uncharacterized protein</fullName>
    </submittedName>
</protein>
<reference evidence="2 3" key="1">
    <citation type="journal article" date="2013" name="Pathog. Dis.">
        <title>Genome sequences of 65 Helicobacter pylori strains isolated from asymptomatic individuals and patients with gastric cancer, peptic ulcer disease, or gastritis.</title>
        <authorList>
            <person name="Blanchard T.G."/>
            <person name="Czinn S.J."/>
            <person name="Correa P."/>
            <person name="Nakazawa T."/>
            <person name="Keelan M."/>
            <person name="Morningstar L."/>
            <person name="Santana-Cruz I."/>
            <person name="Maroo A."/>
            <person name="McCracken C."/>
            <person name="Shefchek K."/>
            <person name="Daugherty S."/>
            <person name="Song Y."/>
            <person name="Fraser C.M."/>
            <person name="Fricke W.F."/>
        </authorList>
    </citation>
    <scope>NUCLEOTIDE SEQUENCE [LARGE SCALE GENOMIC DNA]</scope>
    <source>
        <strain evidence="2 3">Hp H-45</strain>
    </source>
</reference>